<evidence type="ECO:0000313" key="3">
    <source>
        <dbReference type="Proteomes" id="UP000694864"/>
    </source>
</evidence>
<dbReference type="InterPro" id="IPR001258">
    <property type="entry name" value="NHL_repeat"/>
</dbReference>
<name>A0ABM0YK31_CAMSA</name>
<dbReference type="GeneID" id="104779544"/>
<dbReference type="Pfam" id="PF01436">
    <property type="entry name" value="NHL"/>
    <property type="match status" value="1"/>
</dbReference>
<feature type="region of interest" description="Disordered" evidence="2">
    <location>
        <begin position="345"/>
        <end position="496"/>
    </location>
</feature>
<gene>
    <name evidence="4" type="primary">LOC104779544</name>
</gene>
<reference evidence="4" key="2">
    <citation type="submission" date="2025-08" db="UniProtKB">
        <authorList>
            <consortium name="RefSeq"/>
        </authorList>
    </citation>
    <scope>IDENTIFICATION</scope>
    <source>
        <tissue evidence="4">Leaf</tissue>
    </source>
</reference>
<proteinExistence type="predicted"/>
<dbReference type="PANTHER" id="PTHR13833">
    <property type="match status" value="1"/>
</dbReference>
<reference evidence="3" key="1">
    <citation type="journal article" date="2014" name="Nat. Commun.">
        <title>The emerging biofuel crop Camelina sativa retains a highly undifferentiated hexaploid genome structure.</title>
        <authorList>
            <person name="Kagale S."/>
            <person name="Koh C."/>
            <person name="Nixon J."/>
            <person name="Bollina V."/>
            <person name="Clarke W.E."/>
            <person name="Tuteja R."/>
            <person name="Spillane C."/>
            <person name="Robinson S.J."/>
            <person name="Links M.G."/>
            <person name="Clarke C."/>
            <person name="Higgins E.E."/>
            <person name="Huebert T."/>
            <person name="Sharpe A.G."/>
            <person name="Parkin I.A."/>
        </authorList>
    </citation>
    <scope>NUCLEOTIDE SEQUENCE [LARGE SCALE GENOMIC DNA]</scope>
    <source>
        <strain evidence="3">cv. DH55</strain>
    </source>
</reference>
<feature type="compositionally biased region" description="Basic residues" evidence="2">
    <location>
        <begin position="440"/>
        <end position="451"/>
    </location>
</feature>
<keyword evidence="1" id="KW-0677">Repeat</keyword>
<evidence type="ECO:0000256" key="2">
    <source>
        <dbReference type="SAM" id="MobiDB-lite"/>
    </source>
</evidence>
<protein>
    <submittedName>
        <fullName evidence="4">Uncharacterized protein LOC104779544 isoform X1</fullName>
    </submittedName>
</protein>
<organism evidence="3 4">
    <name type="scientific">Camelina sativa</name>
    <name type="common">False flax</name>
    <name type="synonym">Myagrum sativum</name>
    <dbReference type="NCBI Taxonomy" id="90675"/>
    <lineage>
        <taxon>Eukaryota</taxon>
        <taxon>Viridiplantae</taxon>
        <taxon>Streptophyta</taxon>
        <taxon>Embryophyta</taxon>
        <taxon>Tracheophyta</taxon>
        <taxon>Spermatophyta</taxon>
        <taxon>Magnoliopsida</taxon>
        <taxon>eudicotyledons</taxon>
        <taxon>Gunneridae</taxon>
        <taxon>Pentapetalae</taxon>
        <taxon>rosids</taxon>
        <taxon>malvids</taxon>
        <taxon>Brassicales</taxon>
        <taxon>Brassicaceae</taxon>
        <taxon>Camelineae</taxon>
        <taxon>Camelina</taxon>
    </lineage>
</organism>
<feature type="compositionally biased region" description="Basic and acidic residues" evidence="2">
    <location>
        <begin position="380"/>
        <end position="398"/>
    </location>
</feature>
<dbReference type="RefSeq" id="XP_010502215.1">
    <property type="nucleotide sequence ID" value="XM_010503913.2"/>
</dbReference>
<keyword evidence="3" id="KW-1185">Reference proteome</keyword>
<dbReference type="InterPro" id="IPR011042">
    <property type="entry name" value="6-blade_b-propeller_TolB-like"/>
</dbReference>
<dbReference type="PANTHER" id="PTHR13833:SF73">
    <property type="entry name" value="NHL DOMAIN-CONTAINING PROTEIN"/>
    <property type="match status" value="1"/>
</dbReference>
<dbReference type="Proteomes" id="UP000694864">
    <property type="component" value="Chromosome 1"/>
</dbReference>
<evidence type="ECO:0000313" key="4">
    <source>
        <dbReference type="RefSeq" id="XP_010502215.1"/>
    </source>
</evidence>
<dbReference type="Gene3D" id="2.120.10.30">
    <property type="entry name" value="TolB, C-terminal domain"/>
    <property type="match status" value="1"/>
</dbReference>
<dbReference type="SUPFAM" id="SSF101898">
    <property type="entry name" value="NHL repeat"/>
    <property type="match status" value="1"/>
</dbReference>
<sequence length="496" mass="55297">MGESQILLAQSFTTCWSLKTVFTLWIVFTLLNSFPFQAQAAPASSLIKHMSWVLKWTTGSSSKISQSDTNVLEFENGYLVETVVEGNEIGVVPYKIRVSDDGELYAVDEVNSNIMKITPPLSQYSRGRLVAGSFQGKTGHADGKPSEARFNHPRGVTMDDKGNVYVADTLNLAIRKIGDSGVTTIAGGKSNIAGYRDGPSEDAKFSNDFDVVYVRPTCSLLVIDRGNAALRQISLSEEDCDYQDDSSISPTDILLVIGAVLIGYATCLLQQGFGNSFFSKTQLETETSFEEEHKVQGKEKIFRPVLETTATKEEPGWPSFGQLIIDLCKLSLEFITSHLVPARFKTNPNLRPLKDRLKMPEDEQEPPRVQMHTAPAPVSESRHAHLPEADESHPEHKTPKLRSSSVMKDPTLSSSKHHRSSSKRQDYAQFYASGEVPQPKVHKERSRRCHRDKTTETEPKPTPSDTVKPVEYSNSSKFDHFNMRSGKYGPETPFRF</sequence>
<accession>A0ABM0YK31</accession>
<evidence type="ECO:0000256" key="1">
    <source>
        <dbReference type="ARBA" id="ARBA00022737"/>
    </source>
</evidence>
<feature type="compositionally biased region" description="Basic and acidic residues" evidence="2">
    <location>
        <begin position="352"/>
        <end position="361"/>
    </location>
</feature>